<dbReference type="PANTHER" id="PTHR21237">
    <property type="entry name" value="GRPE PROTEIN"/>
    <property type="match status" value="1"/>
</dbReference>
<dbReference type="PROSITE" id="PS01071">
    <property type="entry name" value="GRPE"/>
    <property type="match status" value="1"/>
</dbReference>
<evidence type="ECO:0000256" key="6">
    <source>
        <dbReference type="ARBA" id="ARBA00023186"/>
    </source>
</evidence>
<reference evidence="14 15" key="1">
    <citation type="submission" date="2019-04" db="EMBL/GenBank/DDBJ databases">
        <title>Bacillus caeni sp. nov., a bacterium isolated from mangrove sediment.</title>
        <authorList>
            <person name="Huang H."/>
            <person name="Mo K."/>
            <person name="Hu Y."/>
        </authorList>
    </citation>
    <scope>NUCLEOTIDE SEQUENCE [LARGE SCALE GENOMIC DNA]</scope>
    <source>
        <strain evidence="14 15">HB172195</strain>
    </source>
</reference>
<dbReference type="RefSeq" id="WP_138123105.1">
    <property type="nucleotide sequence ID" value="NZ_SWLG01000001.1"/>
</dbReference>
<dbReference type="AlphaFoldDB" id="A0A5R9FCF8"/>
<dbReference type="SUPFAM" id="SSF58014">
    <property type="entry name" value="Coiled-coil domain of nucleotide exchange factor GrpE"/>
    <property type="match status" value="1"/>
</dbReference>
<evidence type="ECO:0000256" key="11">
    <source>
        <dbReference type="RuleBase" id="RU000639"/>
    </source>
</evidence>
<sequence>METNHNKYEENVGNETEETVGQPKEEQEEQDQQLETSEEEGQSEDNITPEQEEIAHLTEQLNELENRMVRTQADYDNFRRRTREEKAASAKYRSQSLVEEILPVLDNFERAFAVQGEGESYNSLLQGMEMVYRQLKDALLKEGVEEIDAVGQPFDPHKHQAVMQVETNEYESDVVAEVLQKGYMLKDKVIRPAMVKVSS</sequence>
<organism evidence="14 15">
    <name type="scientific">Exobacillus caeni</name>
    <dbReference type="NCBI Taxonomy" id="2574798"/>
    <lineage>
        <taxon>Bacteria</taxon>
        <taxon>Bacillati</taxon>
        <taxon>Bacillota</taxon>
        <taxon>Bacilli</taxon>
        <taxon>Bacillales</taxon>
        <taxon>Guptibacillaceae</taxon>
        <taxon>Exobacillus</taxon>
    </lineage>
</organism>
<evidence type="ECO:0000256" key="8">
    <source>
        <dbReference type="ARBA" id="ARBA00072274"/>
    </source>
</evidence>
<comment type="caution">
    <text evidence="14">The sequence shown here is derived from an EMBL/GenBank/DDBJ whole genome shotgun (WGS) entry which is preliminary data.</text>
</comment>
<evidence type="ECO:0000256" key="9">
    <source>
        <dbReference type="ARBA" id="ARBA00076414"/>
    </source>
</evidence>
<evidence type="ECO:0000256" key="7">
    <source>
        <dbReference type="ARBA" id="ARBA00053401"/>
    </source>
</evidence>
<keyword evidence="5 10" id="KW-0346">Stress response</keyword>
<dbReference type="SUPFAM" id="SSF51064">
    <property type="entry name" value="Head domain of nucleotide exchange factor GrpE"/>
    <property type="match status" value="1"/>
</dbReference>
<gene>
    <name evidence="10 14" type="primary">grpE</name>
    <name evidence="14" type="ORF">FCL54_03325</name>
</gene>
<evidence type="ECO:0000256" key="10">
    <source>
        <dbReference type="HAMAP-Rule" id="MF_01151"/>
    </source>
</evidence>
<dbReference type="PANTHER" id="PTHR21237:SF23">
    <property type="entry name" value="GRPE PROTEIN HOMOLOG, MITOCHONDRIAL"/>
    <property type="match status" value="1"/>
</dbReference>
<evidence type="ECO:0000256" key="5">
    <source>
        <dbReference type="ARBA" id="ARBA00023016"/>
    </source>
</evidence>
<evidence type="ECO:0000256" key="12">
    <source>
        <dbReference type="RuleBase" id="RU004478"/>
    </source>
</evidence>
<evidence type="ECO:0000313" key="14">
    <source>
        <dbReference type="EMBL" id="TLS39348.1"/>
    </source>
</evidence>
<evidence type="ECO:0000256" key="2">
    <source>
        <dbReference type="ARBA" id="ARBA00009054"/>
    </source>
</evidence>
<evidence type="ECO:0000313" key="15">
    <source>
        <dbReference type="Proteomes" id="UP000308230"/>
    </source>
</evidence>
<dbReference type="PRINTS" id="PR00773">
    <property type="entry name" value="GRPEPROTEIN"/>
</dbReference>
<dbReference type="GO" id="GO:0006457">
    <property type="term" value="P:protein folding"/>
    <property type="evidence" value="ECO:0007669"/>
    <property type="project" value="InterPro"/>
</dbReference>
<dbReference type="GO" id="GO:0051082">
    <property type="term" value="F:unfolded protein binding"/>
    <property type="evidence" value="ECO:0007669"/>
    <property type="project" value="TreeGrafter"/>
</dbReference>
<dbReference type="GO" id="GO:0042803">
    <property type="term" value="F:protein homodimerization activity"/>
    <property type="evidence" value="ECO:0007669"/>
    <property type="project" value="InterPro"/>
</dbReference>
<dbReference type="InterPro" id="IPR009012">
    <property type="entry name" value="GrpE_head"/>
</dbReference>
<protein>
    <recommendedName>
        <fullName evidence="8 10">Protein GrpE</fullName>
    </recommendedName>
    <alternativeName>
        <fullName evidence="9 10">HSP-70 cofactor</fullName>
    </alternativeName>
</protein>
<dbReference type="Pfam" id="PF01025">
    <property type="entry name" value="GrpE"/>
    <property type="match status" value="1"/>
</dbReference>
<dbReference type="GO" id="GO:0000774">
    <property type="term" value="F:adenyl-nucleotide exchange factor activity"/>
    <property type="evidence" value="ECO:0007669"/>
    <property type="project" value="InterPro"/>
</dbReference>
<dbReference type="Proteomes" id="UP000308230">
    <property type="component" value="Unassembled WGS sequence"/>
</dbReference>
<evidence type="ECO:0000256" key="13">
    <source>
        <dbReference type="SAM" id="MobiDB-lite"/>
    </source>
</evidence>
<keyword evidence="15" id="KW-1185">Reference proteome</keyword>
<dbReference type="EMBL" id="SWLG01000001">
    <property type="protein sequence ID" value="TLS39348.1"/>
    <property type="molecule type" value="Genomic_DNA"/>
</dbReference>
<dbReference type="InterPro" id="IPR000740">
    <property type="entry name" value="GrpE"/>
</dbReference>
<comment type="subcellular location">
    <subcellularLocation>
        <location evidence="1 10">Cytoplasm</location>
    </subcellularLocation>
</comment>
<feature type="region of interest" description="Disordered" evidence="13">
    <location>
        <begin position="1"/>
        <end position="53"/>
    </location>
</feature>
<dbReference type="GO" id="GO:0005737">
    <property type="term" value="C:cytoplasm"/>
    <property type="evidence" value="ECO:0007669"/>
    <property type="project" value="UniProtKB-SubCell"/>
</dbReference>
<dbReference type="Gene3D" id="2.30.22.10">
    <property type="entry name" value="Head domain of nucleotide exchange factor GrpE"/>
    <property type="match status" value="1"/>
</dbReference>
<keyword evidence="4 10" id="KW-0963">Cytoplasm</keyword>
<dbReference type="FunFam" id="2.30.22.10:FF:000001">
    <property type="entry name" value="Protein GrpE"/>
    <property type="match status" value="1"/>
</dbReference>
<dbReference type="NCBIfam" id="NF010738">
    <property type="entry name" value="PRK14140.1"/>
    <property type="match status" value="1"/>
</dbReference>
<feature type="compositionally biased region" description="Low complexity" evidence="13">
    <location>
        <begin position="11"/>
        <end position="22"/>
    </location>
</feature>
<dbReference type="GO" id="GO:0051087">
    <property type="term" value="F:protein-folding chaperone binding"/>
    <property type="evidence" value="ECO:0007669"/>
    <property type="project" value="InterPro"/>
</dbReference>
<dbReference type="CDD" id="cd00446">
    <property type="entry name" value="GrpE"/>
    <property type="match status" value="1"/>
</dbReference>
<dbReference type="Gene3D" id="3.90.20.20">
    <property type="match status" value="1"/>
</dbReference>
<evidence type="ECO:0000256" key="4">
    <source>
        <dbReference type="ARBA" id="ARBA00022490"/>
    </source>
</evidence>
<feature type="compositionally biased region" description="Acidic residues" evidence="13">
    <location>
        <begin position="26"/>
        <end position="43"/>
    </location>
</feature>
<proteinExistence type="inferred from homology"/>
<evidence type="ECO:0000256" key="3">
    <source>
        <dbReference type="ARBA" id="ARBA00011738"/>
    </source>
</evidence>
<comment type="subunit">
    <text evidence="3 10">Homodimer.</text>
</comment>
<dbReference type="OrthoDB" id="9812586at2"/>
<comment type="function">
    <text evidence="7 10 11">Participates actively in the response to hyperosmotic and heat shock by preventing the aggregation of stress-denatured proteins, in association with DnaK and GrpE. It is the nucleotide exchange factor for DnaK and may function as a thermosensor. Unfolded proteins bind initially to DnaJ; upon interaction with the DnaJ-bound protein, DnaK hydrolyzes its bound ATP, resulting in the formation of a stable complex. GrpE releases ADP from DnaK; ATP binding to DnaK triggers the release of the substrate protein, thus completing the reaction cycle. Several rounds of ATP-dependent interactions between DnaJ, DnaK and GrpE are required for fully efficient folding.</text>
</comment>
<comment type="similarity">
    <text evidence="2 10 12">Belongs to the GrpE family.</text>
</comment>
<evidence type="ECO:0000256" key="1">
    <source>
        <dbReference type="ARBA" id="ARBA00004496"/>
    </source>
</evidence>
<dbReference type="HAMAP" id="MF_01151">
    <property type="entry name" value="GrpE"/>
    <property type="match status" value="1"/>
</dbReference>
<name>A0A5R9FCF8_9BACL</name>
<feature type="compositionally biased region" description="Basic and acidic residues" evidence="13">
    <location>
        <begin position="1"/>
        <end position="10"/>
    </location>
</feature>
<accession>A0A5R9FCF8</accession>
<dbReference type="InterPro" id="IPR013805">
    <property type="entry name" value="GrpE_CC"/>
</dbReference>
<keyword evidence="6 10" id="KW-0143">Chaperone</keyword>